<organism evidence="2 3">
    <name type="scientific">Pedobacter ureilyticus</name>
    <dbReference type="NCBI Taxonomy" id="1393051"/>
    <lineage>
        <taxon>Bacteria</taxon>
        <taxon>Pseudomonadati</taxon>
        <taxon>Bacteroidota</taxon>
        <taxon>Sphingobacteriia</taxon>
        <taxon>Sphingobacteriales</taxon>
        <taxon>Sphingobacteriaceae</taxon>
        <taxon>Pedobacter</taxon>
    </lineage>
</organism>
<feature type="chain" id="PRO_5045735039" evidence="1">
    <location>
        <begin position="27"/>
        <end position="169"/>
    </location>
</feature>
<dbReference type="EMBL" id="SSHJ02000010">
    <property type="protein sequence ID" value="MFN0257674.1"/>
    <property type="molecule type" value="Genomic_DNA"/>
</dbReference>
<proteinExistence type="predicted"/>
<reference evidence="2 3" key="1">
    <citation type="submission" date="2024-12" db="EMBL/GenBank/DDBJ databases">
        <authorList>
            <person name="Hu S."/>
        </authorList>
    </citation>
    <scope>NUCLEOTIDE SEQUENCE [LARGE SCALE GENOMIC DNA]</scope>
    <source>
        <strain evidence="2 3">THG-T11</strain>
    </source>
</reference>
<keyword evidence="1" id="KW-0732">Signal</keyword>
<feature type="signal peptide" evidence="1">
    <location>
        <begin position="1"/>
        <end position="26"/>
    </location>
</feature>
<dbReference type="Proteomes" id="UP001517247">
    <property type="component" value="Unassembled WGS sequence"/>
</dbReference>
<evidence type="ECO:0000313" key="2">
    <source>
        <dbReference type="EMBL" id="MFN0257674.1"/>
    </source>
</evidence>
<accession>A0ABW9JC36</accession>
<evidence type="ECO:0000313" key="3">
    <source>
        <dbReference type="Proteomes" id="UP001517247"/>
    </source>
</evidence>
<name>A0ABW9JC36_9SPHI</name>
<gene>
    <name evidence="2" type="ORF">E6A44_018970</name>
</gene>
<dbReference type="RefSeq" id="WP_138724758.1">
    <property type="nucleotide sequence ID" value="NZ_SSHJ02000010.1"/>
</dbReference>
<comment type="caution">
    <text evidence="2">The sequence shown here is derived from an EMBL/GenBank/DDBJ whole genome shotgun (WGS) entry which is preliminary data.</text>
</comment>
<evidence type="ECO:0000256" key="1">
    <source>
        <dbReference type="SAM" id="SignalP"/>
    </source>
</evidence>
<sequence>MKTDLINLLKTSLLACLLITFTTAEAQLVRKPKSQSTAKAKPSITSPAAGSTIDGPFVMVGKAEPNSYVNLYVTPIYKEPSSKDGKPILIVSSPKHKQQHFSVKADDNGVWQSPIIEVLFDSKVTDRRIFAFVSQTWGTERYESKNMEYMVSSKMIIKTVPVRVATKGK</sequence>
<keyword evidence="3" id="KW-1185">Reference proteome</keyword>
<protein>
    <submittedName>
        <fullName evidence="2">Uncharacterized protein</fullName>
    </submittedName>
</protein>